<keyword evidence="3" id="KW-1185">Reference proteome</keyword>
<dbReference type="Proteomes" id="UP001465976">
    <property type="component" value="Unassembled WGS sequence"/>
</dbReference>
<sequence>MLLLRPLFWLSLLLTAVAGDQDCSQTMTLQRFELENPSPENIQDLADTMSWFKASHSDKVIGAFLGVIPGAETTLAEQIFLWNSSNDSSLDVASTFIPYSATKALNVSATAILPNKTSVYAALRAPVTETIIQELNPGSDREVLEACSAYLAVNMRFYKDGYGSSIGWEMNGPRRMVLNGWAAMTTADEWMASLDNTTGVVFGV</sequence>
<feature type="signal peptide" evidence="1">
    <location>
        <begin position="1"/>
        <end position="19"/>
    </location>
</feature>
<evidence type="ECO:0000313" key="2">
    <source>
        <dbReference type="EMBL" id="KAL0564845.1"/>
    </source>
</evidence>
<reference evidence="2 3" key="1">
    <citation type="submission" date="2024-02" db="EMBL/GenBank/DDBJ databases">
        <title>A draft genome for the cacao thread blight pathogen Marasmius crinis-equi.</title>
        <authorList>
            <person name="Cohen S.P."/>
            <person name="Baruah I.K."/>
            <person name="Amoako-Attah I."/>
            <person name="Bukari Y."/>
            <person name="Meinhardt L.W."/>
            <person name="Bailey B.A."/>
        </authorList>
    </citation>
    <scope>NUCLEOTIDE SEQUENCE [LARGE SCALE GENOMIC DNA]</scope>
    <source>
        <strain evidence="2 3">GH-76</strain>
    </source>
</reference>
<evidence type="ECO:0000313" key="3">
    <source>
        <dbReference type="Proteomes" id="UP001465976"/>
    </source>
</evidence>
<proteinExistence type="predicted"/>
<keyword evidence="1" id="KW-0732">Signal</keyword>
<evidence type="ECO:0000256" key="1">
    <source>
        <dbReference type="SAM" id="SignalP"/>
    </source>
</evidence>
<comment type="caution">
    <text evidence="2">The sequence shown here is derived from an EMBL/GenBank/DDBJ whole genome shotgun (WGS) entry which is preliminary data.</text>
</comment>
<feature type="chain" id="PRO_5047013257" evidence="1">
    <location>
        <begin position="20"/>
        <end position="204"/>
    </location>
</feature>
<gene>
    <name evidence="2" type="ORF">V5O48_017189</name>
</gene>
<feature type="non-terminal residue" evidence="2">
    <location>
        <position position="204"/>
    </location>
</feature>
<accession>A0ABR3EPN8</accession>
<protein>
    <submittedName>
        <fullName evidence="2">Uncharacterized protein</fullName>
    </submittedName>
</protein>
<dbReference type="EMBL" id="JBAHYK010002553">
    <property type="protein sequence ID" value="KAL0564845.1"/>
    <property type="molecule type" value="Genomic_DNA"/>
</dbReference>
<name>A0ABR3EPN8_9AGAR</name>
<organism evidence="2 3">
    <name type="scientific">Marasmius crinis-equi</name>
    <dbReference type="NCBI Taxonomy" id="585013"/>
    <lineage>
        <taxon>Eukaryota</taxon>
        <taxon>Fungi</taxon>
        <taxon>Dikarya</taxon>
        <taxon>Basidiomycota</taxon>
        <taxon>Agaricomycotina</taxon>
        <taxon>Agaricomycetes</taxon>
        <taxon>Agaricomycetidae</taxon>
        <taxon>Agaricales</taxon>
        <taxon>Marasmiineae</taxon>
        <taxon>Marasmiaceae</taxon>
        <taxon>Marasmius</taxon>
    </lineage>
</organism>